<keyword evidence="3" id="KW-1185">Reference proteome</keyword>
<accession>A0ABR3DJ89</accession>
<comment type="caution">
    <text evidence="2">The sequence shown here is derived from an EMBL/GenBank/DDBJ whole genome shotgun (WGS) entry which is preliminary data.</text>
</comment>
<dbReference type="Pfam" id="PF01301">
    <property type="entry name" value="Glyco_hydro_35"/>
    <property type="match status" value="1"/>
</dbReference>
<feature type="domain" description="Glycoside hydrolase 35 catalytic" evidence="1">
    <location>
        <begin position="15"/>
        <end position="49"/>
    </location>
</feature>
<dbReference type="InterPro" id="IPR031330">
    <property type="entry name" value="Gly_Hdrlase_35_cat"/>
</dbReference>
<evidence type="ECO:0000313" key="3">
    <source>
        <dbReference type="Proteomes" id="UP001451303"/>
    </source>
</evidence>
<dbReference type="InterPro" id="IPR017853">
    <property type="entry name" value="GH"/>
</dbReference>
<proteinExistence type="predicted"/>
<dbReference type="Gene3D" id="3.20.20.80">
    <property type="entry name" value="Glycosidases"/>
    <property type="match status" value="1"/>
</dbReference>
<gene>
    <name evidence="2" type="ORF">QR685DRAFT_550743</name>
</gene>
<evidence type="ECO:0000313" key="2">
    <source>
        <dbReference type="EMBL" id="KAL0472741.1"/>
    </source>
</evidence>
<evidence type="ECO:0000259" key="1">
    <source>
        <dbReference type="Pfam" id="PF01301"/>
    </source>
</evidence>
<dbReference type="EMBL" id="JAVLET010000002">
    <property type="protein sequence ID" value="KAL0472741.1"/>
    <property type="molecule type" value="Genomic_DNA"/>
</dbReference>
<organism evidence="2 3">
    <name type="scientific">Neurospora intermedia</name>
    <dbReference type="NCBI Taxonomy" id="5142"/>
    <lineage>
        <taxon>Eukaryota</taxon>
        <taxon>Fungi</taxon>
        <taxon>Dikarya</taxon>
        <taxon>Ascomycota</taxon>
        <taxon>Pezizomycotina</taxon>
        <taxon>Sordariomycetes</taxon>
        <taxon>Sordariomycetidae</taxon>
        <taxon>Sordariales</taxon>
        <taxon>Sordariaceae</taxon>
        <taxon>Neurospora</taxon>
    </lineage>
</organism>
<protein>
    <recommendedName>
        <fullName evidence="1">Glycoside hydrolase 35 catalytic domain-containing protein</fullName>
    </recommendedName>
</protein>
<name>A0ABR3DJ89_NEUIN</name>
<dbReference type="SUPFAM" id="SSF51445">
    <property type="entry name" value="(Trans)glycosidases"/>
    <property type="match status" value="1"/>
</dbReference>
<sequence length="54" mass="5929">MEFILTASLPEMGSFRAASESGIYLAARPNPFIDAEVAAGGFPEWTLWVEDPLR</sequence>
<reference evidence="2 3" key="1">
    <citation type="submission" date="2023-09" db="EMBL/GenBank/DDBJ databases">
        <title>Multi-omics analysis of a traditional fermented food reveals byproduct-associated fungal strains for waste-to-food upcycling.</title>
        <authorList>
            <consortium name="Lawrence Berkeley National Laboratory"/>
            <person name="Rekdal V.M."/>
            <person name="Villalobos-Escobedo J.M."/>
            <person name="Rodriguez-Valeron N."/>
            <person name="Garcia M.O."/>
            <person name="Vasquez D.P."/>
            <person name="Damayanti I."/>
            <person name="Sorensen P.M."/>
            <person name="Baidoo E.E."/>
            <person name="De Carvalho A.C."/>
            <person name="Riley R."/>
            <person name="Lipzen A."/>
            <person name="He G."/>
            <person name="Yan M."/>
            <person name="Haridas S."/>
            <person name="Daum C."/>
            <person name="Yoshinaga Y."/>
            <person name="Ng V."/>
            <person name="Grigoriev I.V."/>
            <person name="Munk R."/>
            <person name="Nuraida L."/>
            <person name="Wijaya C.H."/>
            <person name="Morales P.-C."/>
            <person name="Keasling J.D."/>
        </authorList>
    </citation>
    <scope>NUCLEOTIDE SEQUENCE [LARGE SCALE GENOMIC DNA]</scope>
    <source>
        <strain evidence="2 3">FGSC 2613</strain>
    </source>
</reference>
<dbReference type="Proteomes" id="UP001451303">
    <property type="component" value="Unassembled WGS sequence"/>
</dbReference>